<gene>
    <name evidence="3" type="ORF">KVT40_009185</name>
</gene>
<evidence type="ECO:0000259" key="2">
    <source>
        <dbReference type="Pfam" id="PF10159"/>
    </source>
</evidence>
<evidence type="ECO:0000256" key="1">
    <source>
        <dbReference type="SAM" id="MobiDB-lite"/>
    </source>
</evidence>
<comment type="caution">
    <text evidence="3">The sequence shown here is derived from an EMBL/GenBank/DDBJ whole genome shotgun (WGS) entry which is preliminary data.</text>
</comment>
<dbReference type="InterPro" id="IPR019315">
    <property type="entry name" value="MMTA2_N"/>
</dbReference>
<sequence>MDLLSTIRKEGSRGGASDFSWSDVTSSTHRENYLGHSLKAPVGRWQRGRDLQWYAKGSQGEEGQELSEEEKRKLELKEIKEKEEDEMRKALGLPAIDRSANTVPLGVMREVGRALREGNEEEGREGEERKGGWRPRPEKKAVIFTIQVEVERQVSEEEQIAEAQGRQKEVR</sequence>
<dbReference type="OrthoDB" id="5390672at2759"/>
<dbReference type="InterPro" id="IPR039207">
    <property type="entry name" value="MMTAG2-like"/>
</dbReference>
<feature type="compositionally biased region" description="Basic and acidic residues" evidence="1">
    <location>
        <begin position="126"/>
        <end position="136"/>
    </location>
</feature>
<evidence type="ECO:0000313" key="3">
    <source>
        <dbReference type="EMBL" id="KAG8624209.1"/>
    </source>
</evidence>
<dbReference type="EMBL" id="JAESVG020000010">
    <property type="protein sequence ID" value="KAG8624209.1"/>
    <property type="molecule type" value="Genomic_DNA"/>
</dbReference>
<protein>
    <recommendedName>
        <fullName evidence="2">Multiple myeloma tumor-associated protein 2-like N-terminal domain-containing protein</fullName>
    </recommendedName>
</protein>
<organism evidence="3 4">
    <name type="scientific">Elsinoe batatas</name>
    <dbReference type="NCBI Taxonomy" id="2601811"/>
    <lineage>
        <taxon>Eukaryota</taxon>
        <taxon>Fungi</taxon>
        <taxon>Dikarya</taxon>
        <taxon>Ascomycota</taxon>
        <taxon>Pezizomycotina</taxon>
        <taxon>Dothideomycetes</taxon>
        <taxon>Dothideomycetidae</taxon>
        <taxon>Myriangiales</taxon>
        <taxon>Elsinoaceae</taxon>
        <taxon>Elsinoe</taxon>
    </lineage>
</organism>
<dbReference type="Proteomes" id="UP000809789">
    <property type="component" value="Unassembled WGS sequence"/>
</dbReference>
<feature type="domain" description="Multiple myeloma tumor-associated protein 2-like N-terminal" evidence="2">
    <location>
        <begin position="11"/>
        <end position="92"/>
    </location>
</feature>
<dbReference type="PANTHER" id="PTHR14580:SF0">
    <property type="entry name" value="MULTIPLE MYELOMA TUMOR-ASSOCIATED PROTEIN 2"/>
    <property type="match status" value="1"/>
</dbReference>
<proteinExistence type="predicted"/>
<dbReference type="PANTHER" id="PTHR14580">
    <property type="entry name" value="MULTIPLE MYELOMA TUMOR-ASSOCIATED PROTEIN 2 FAMILY MEMBER"/>
    <property type="match status" value="1"/>
</dbReference>
<dbReference type="AlphaFoldDB" id="A0A8K0PG43"/>
<feature type="region of interest" description="Disordered" evidence="1">
    <location>
        <begin position="114"/>
        <end position="136"/>
    </location>
</feature>
<keyword evidence="4" id="KW-1185">Reference proteome</keyword>
<evidence type="ECO:0000313" key="4">
    <source>
        <dbReference type="Proteomes" id="UP000809789"/>
    </source>
</evidence>
<name>A0A8K0PG43_9PEZI</name>
<feature type="region of interest" description="Disordered" evidence="1">
    <location>
        <begin position="1"/>
        <end position="23"/>
    </location>
</feature>
<dbReference type="Pfam" id="PF10159">
    <property type="entry name" value="MMtag"/>
    <property type="match status" value="1"/>
</dbReference>
<reference evidence="3" key="1">
    <citation type="submission" date="2021-07" db="EMBL/GenBank/DDBJ databases">
        <title>Elsinoe batatas strain:CRI-CJ2 Genome sequencing and assembly.</title>
        <authorList>
            <person name="Huang L."/>
        </authorList>
    </citation>
    <scope>NUCLEOTIDE SEQUENCE</scope>
    <source>
        <strain evidence="3">CRI-CJ2</strain>
    </source>
</reference>
<accession>A0A8K0PG43</accession>